<dbReference type="FunFam" id="3.30.70.270:FF:000001">
    <property type="entry name" value="Diguanylate cyclase domain protein"/>
    <property type="match status" value="1"/>
</dbReference>
<dbReference type="Pfam" id="PF07495">
    <property type="entry name" value="Y_Y_Y"/>
    <property type="match status" value="1"/>
</dbReference>
<gene>
    <name evidence="5" type="ORF">HNQ77_005255</name>
</gene>
<evidence type="ECO:0000256" key="3">
    <source>
        <dbReference type="SAM" id="Phobius"/>
    </source>
</evidence>
<evidence type="ECO:0000259" key="4">
    <source>
        <dbReference type="PROSITE" id="PS50887"/>
    </source>
</evidence>
<dbReference type="InterPro" id="IPR043128">
    <property type="entry name" value="Rev_trsase/Diguanyl_cyclase"/>
</dbReference>
<sequence length="964" mass="106939">MCLLVFGCLTSYCHALDPNKAITQYVQFELNDKNGLPQNSVYSIAQTKDGYMWFGTEEGIARFDGLRVTVLNTLKNKKLVDNYINVLTAASDGSLWIGTRSGVGRYKDGVFRTYFTPGSPILAIHEDRSRRIWVGSAEGLYCLKNEHIRRYTTADNLPSAEIRAIAEDRRGTLWFGTPKGLVSLVGDRFTTYTTKDGLSGDAIQKLTPSRDGSLWVATLAGLVHWSGGVLQKLRPSEFPPQARIASMLEDHDGVLWLAFEHNGIASLWQGKLKFYTMAEGLPSDEVGYLFEDRAQHLWVGMSEGGAVELRDGLFSSFGRREGLSSNMIWSVLQARDGSVWVGTNGKGLNHIDKDGKVRIYTVADGLTADTIFGLCEAPDGSLWIGLEHGQLVHFDRGRFTTFRDPAAKDSRLAAILQDPSGDLWLGFHEENGLVRFHNGHFQHYAAPGLVNTLAMAPDGAIWVGSDHAGVSRMKNGAITTYTTAQGLLSDFAQAVYVDREGVVWAGTSPGGLNRIKDGHVTTYSVNQGLFDLTVGAIVEDDLGNLWMTCNNGIFRVTKKELTDYAEGRTRSIHSVVYGSADGLREPECNFAAYPAVWKGSSGRLWFATVGGVASINPDHMPRLVAEPQIHIERVLLNQNPVPSKAEAIVGIGGDDLEVQFTAPEFSDPARMQFRYRLDRFDRDWVYVAGRREAYYTKLPPGRYTFQVQAANGSESWSPNSAVLSFVLRPHYWQTTWFKAVCTLVFLLLCIVLAKLRFHYLEARNRDLENRVNLRTQELQEAIKVAEAATEALHEQATKDSLTKLWNRHAIFELLDKEIQRSSRESSHLCVLMVDVDHFKVINDMYGHLTGDAVLQQVAERVTKHARPYDSIGRYGGEELLIALPRCTLPDGLRRAEEFRHAIAAQPFLVGPYVIQVTCSIGVAVSEGDATVEAMIAEADSALYQAKRSGRNCVQTLDPPSSRLA</sequence>
<dbReference type="SMART" id="SM00267">
    <property type="entry name" value="GGDEF"/>
    <property type="match status" value="1"/>
</dbReference>
<dbReference type="Pfam" id="PF00990">
    <property type="entry name" value="GGDEF"/>
    <property type="match status" value="1"/>
</dbReference>
<accession>A0A841K824</accession>
<dbReference type="GO" id="GO:0052621">
    <property type="term" value="F:diguanylate cyclase activity"/>
    <property type="evidence" value="ECO:0007669"/>
    <property type="project" value="UniProtKB-EC"/>
</dbReference>
<name>A0A841K824_9BACT</name>
<dbReference type="InterPro" id="IPR011110">
    <property type="entry name" value="Reg_prop"/>
</dbReference>
<dbReference type="AlphaFoldDB" id="A0A841K824"/>
<dbReference type="CDD" id="cd01949">
    <property type="entry name" value="GGDEF"/>
    <property type="match status" value="1"/>
</dbReference>
<dbReference type="SUPFAM" id="SSF63829">
    <property type="entry name" value="Calcium-dependent phosphotriesterase"/>
    <property type="match status" value="2"/>
</dbReference>
<comment type="catalytic activity">
    <reaction evidence="2">
        <text>2 GTP = 3',3'-c-di-GMP + 2 diphosphate</text>
        <dbReference type="Rhea" id="RHEA:24898"/>
        <dbReference type="ChEBI" id="CHEBI:33019"/>
        <dbReference type="ChEBI" id="CHEBI:37565"/>
        <dbReference type="ChEBI" id="CHEBI:58805"/>
        <dbReference type="EC" id="2.7.7.65"/>
    </reaction>
</comment>
<evidence type="ECO:0000256" key="1">
    <source>
        <dbReference type="ARBA" id="ARBA00012528"/>
    </source>
</evidence>
<dbReference type="Proteomes" id="UP000538666">
    <property type="component" value="Unassembled WGS sequence"/>
</dbReference>
<keyword evidence="3" id="KW-0812">Transmembrane</keyword>
<evidence type="ECO:0000256" key="2">
    <source>
        <dbReference type="ARBA" id="ARBA00034247"/>
    </source>
</evidence>
<dbReference type="Pfam" id="PF07494">
    <property type="entry name" value="Reg_prop"/>
    <property type="match status" value="3"/>
</dbReference>
<dbReference type="Gene3D" id="3.30.70.270">
    <property type="match status" value="1"/>
</dbReference>
<keyword evidence="6" id="KW-1185">Reference proteome</keyword>
<dbReference type="RefSeq" id="WP_050060227.1">
    <property type="nucleotide sequence ID" value="NZ_JACHEK010000013.1"/>
</dbReference>
<feature type="transmembrane region" description="Helical" evidence="3">
    <location>
        <begin position="736"/>
        <end position="755"/>
    </location>
</feature>
<keyword evidence="3" id="KW-0472">Membrane</keyword>
<dbReference type="GO" id="GO:0005886">
    <property type="term" value="C:plasma membrane"/>
    <property type="evidence" value="ECO:0007669"/>
    <property type="project" value="TreeGrafter"/>
</dbReference>
<dbReference type="SUPFAM" id="SSF55073">
    <property type="entry name" value="Nucleotide cyclase"/>
    <property type="match status" value="1"/>
</dbReference>
<dbReference type="GO" id="GO:0043709">
    <property type="term" value="P:cell adhesion involved in single-species biofilm formation"/>
    <property type="evidence" value="ECO:0007669"/>
    <property type="project" value="TreeGrafter"/>
</dbReference>
<dbReference type="NCBIfam" id="TIGR00254">
    <property type="entry name" value="GGDEF"/>
    <property type="match status" value="1"/>
</dbReference>
<reference evidence="5 6" key="1">
    <citation type="submission" date="2020-08" db="EMBL/GenBank/DDBJ databases">
        <title>Genomic Encyclopedia of Type Strains, Phase IV (KMG-IV): sequencing the most valuable type-strain genomes for metagenomic binning, comparative biology and taxonomic classification.</title>
        <authorList>
            <person name="Goeker M."/>
        </authorList>
    </citation>
    <scope>NUCLEOTIDE SEQUENCE [LARGE SCALE GENOMIC DNA]</scope>
    <source>
        <strain evidence="5 6">DSM 103733</strain>
    </source>
</reference>
<dbReference type="SUPFAM" id="SSF101898">
    <property type="entry name" value="NHL repeat"/>
    <property type="match status" value="1"/>
</dbReference>
<dbReference type="Gene3D" id="2.60.40.10">
    <property type="entry name" value="Immunoglobulins"/>
    <property type="match status" value="1"/>
</dbReference>
<comment type="caution">
    <text evidence="5">The sequence shown here is derived from an EMBL/GenBank/DDBJ whole genome shotgun (WGS) entry which is preliminary data.</text>
</comment>
<dbReference type="InterPro" id="IPR011123">
    <property type="entry name" value="Y_Y_Y"/>
</dbReference>
<dbReference type="InterPro" id="IPR015943">
    <property type="entry name" value="WD40/YVTN_repeat-like_dom_sf"/>
</dbReference>
<dbReference type="EMBL" id="JACHEK010000013">
    <property type="protein sequence ID" value="MBB6147261.1"/>
    <property type="molecule type" value="Genomic_DNA"/>
</dbReference>
<dbReference type="Gene3D" id="2.130.10.10">
    <property type="entry name" value="YVTN repeat-like/Quinoprotein amine dehydrogenase"/>
    <property type="match status" value="2"/>
</dbReference>
<dbReference type="InterPro" id="IPR050469">
    <property type="entry name" value="Diguanylate_Cyclase"/>
</dbReference>
<dbReference type="PANTHER" id="PTHR45138">
    <property type="entry name" value="REGULATORY COMPONENTS OF SENSORY TRANSDUCTION SYSTEM"/>
    <property type="match status" value="1"/>
</dbReference>
<proteinExistence type="predicted"/>
<evidence type="ECO:0000313" key="6">
    <source>
        <dbReference type="Proteomes" id="UP000538666"/>
    </source>
</evidence>
<feature type="domain" description="GGDEF" evidence="4">
    <location>
        <begin position="826"/>
        <end position="958"/>
    </location>
</feature>
<dbReference type="PROSITE" id="PS50887">
    <property type="entry name" value="GGDEF"/>
    <property type="match status" value="1"/>
</dbReference>
<dbReference type="InterPro" id="IPR029787">
    <property type="entry name" value="Nucleotide_cyclase"/>
</dbReference>
<dbReference type="EC" id="2.7.7.65" evidence="1"/>
<dbReference type="PANTHER" id="PTHR45138:SF9">
    <property type="entry name" value="DIGUANYLATE CYCLASE DGCM-RELATED"/>
    <property type="match status" value="1"/>
</dbReference>
<keyword evidence="3" id="KW-1133">Transmembrane helix</keyword>
<protein>
    <recommendedName>
        <fullName evidence="1">diguanylate cyclase</fullName>
        <ecNumber evidence="1">2.7.7.65</ecNumber>
    </recommendedName>
</protein>
<organism evidence="5 6">
    <name type="scientific">Silvibacterium bohemicum</name>
    <dbReference type="NCBI Taxonomy" id="1577686"/>
    <lineage>
        <taxon>Bacteria</taxon>
        <taxon>Pseudomonadati</taxon>
        <taxon>Acidobacteriota</taxon>
        <taxon>Terriglobia</taxon>
        <taxon>Terriglobales</taxon>
        <taxon>Acidobacteriaceae</taxon>
        <taxon>Silvibacterium</taxon>
    </lineage>
</organism>
<dbReference type="InterPro" id="IPR013783">
    <property type="entry name" value="Ig-like_fold"/>
</dbReference>
<dbReference type="GO" id="GO:1902201">
    <property type="term" value="P:negative regulation of bacterial-type flagellum-dependent cell motility"/>
    <property type="evidence" value="ECO:0007669"/>
    <property type="project" value="TreeGrafter"/>
</dbReference>
<dbReference type="InterPro" id="IPR000160">
    <property type="entry name" value="GGDEF_dom"/>
</dbReference>
<evidence type="ECO:0000313" key="5">
    <source>
        <dbReference type="EMBL" id="MBB6147261.1"/>
    </source>
</evidence>